<dbReference type="GO" id="GO:0016757">
    <property type="term" value="F:glycosyltransferase activity"/>
    <property type="evidence" value="ECO:0007669"/>
    <property type="project" value="TreeGrafter"/>
</dbReference>
<dbReference type="InterPro" id="IPR050194">
    <property type="entry name" value="Glycosyltransferase_grp1"/>
</dbReference>
<keyword evidence="2" id="KW-0808">Transferase</keyword>
<keyword evidence="1" id="KW-0175">Coiled coil</keyword>
<gene>
    <name evidence="2" type="ORF">DB32_006815</name>
</gene>
<accession>A0A0F6YLV9</accession>
<dbReference type="Proteomes" id="UP000034883">
    <property type="component" value="Chromosome"/>
</dbReference>
<name>A0A0F6YLV9_9BACT</name>
<dbReference type="InterPro" id="IPR029044">
    <property type="entry name" value="Nucleotide-diphossugar_trans"/>
</dbReference>
<dbReference type="CDD" id="cd03801">
    <property type="entry name" value="GT4_PimA-like"/>
    <property type="match status" value="1"/>
</dbReference>
<dbReference type="SUPFAM" id="SSF52540">
    <property type="entry name" value="P-loop containing nucleoside triphosphate hydrolases"/>
    <property type="match status" value="1"/>
</dbReference>
<dbReference type="Gene3D" id="3.40.50.2000">
    <property type="entry name" value="Glycogen Phosphorylase B"/>
    <property type="match status" value="2"/>
</dbReference>
<reference evidence="2 3" key="1">
    <citation type="submission" date="2015-03" db="EMBL/GenBank/DDBJ databases">
        <title>Genome assembly of Sandaracinus amylolyticus DSM 53668.</title>
        <authorList>
            <person name="Sharma G."/>
            <person name="Subramanian S."/>
        </authorList>
    </citation>
    <scope>NUCLEOTIDE SEQUENCE [LARGE SCALE GENOMIC DNA]</scope>
    <source>
        <strain evidence="2 3">DSM 53668</strain>
    </source>
</reference>
<dbReference type="EMBL" id="CP011125">
    <property type="protein sequence ID" value="AKF09666.1"/>
    <property type="molecule type" value="Genomic_DNA"/>
</dbReference>
<dbReference type="RefSeq" id="WP_157069687.1">
    <property type="nucleotide sequence ID" value="NZ_CP011125.1"/>
</dbReference>
<dbReference type="OrthoDB" id="9767517at2"/>
<dbReference type="PANTHER" id="PTHR45947">
    <property type="entry name" value="SULFOQUINOVOSYL TRANSFERASE SQD2"/>
    <property type="match status" value="1"/>
</dbReference>
<dbReference type="Gene3D" id="3.40.50.300">
    <property type="entry name" value="P-loop containing nucleotide triphosphate hydrolases"/>
    <property type="match status" value="1"/>
</dbReference>
<evidence type="ECO:0000313" key="2">
    <source>
        <dbReference type="EMBL" id="AKF09666.1"/>
    </source>
</evidence>
<sequence length="998" mass="111121">MIIVLAARGGGGGELAHVLRLLGCRVEKSPSREVDEALLGAADGVREWSDPDGLADTIANPPSELVDRARRALPRSPLVVFHDPRLCLTLPVWHSVADSPAYVVLHRHPFAAADTLRREEGVPLSAGLAMWQLSMLSALHHSRGAARLLVRHDDLRRDPLGVARALHEFLGARGTTLASLDEIGTTARDEPERTSDAQLTRAQLDLHEAFRERRWPLVDDDDPFGLLAKDPLLLMRRANEAARPDHGSGVASELAAELGRARAAARHLEVRARQSAGRLEHAEAERARAQRALDDLRDVLAREREQRAALERQLASLVGGQEQVPAVIASPEERLRLSSSALRVFAKTLYREWTSTEGVPYGGLRDAPPLRVMVGTLHSDENEFEQCVESVRKQRYSRMKHEIFSGLGKKESVATLMTAFQRSDCDLLIKVDADMVLTSPDFVERIVRVFQANPGIDLLSVAILDFFSGGPIQGINAYRKTVEWSNERQDSLFTDHTQVPSRKRLVVWPTFLRDAVHAPNPSPFQAFHFGVHRGLKTLQLSSARYHAARAEEQLAYLEKTWDHFQLRRELRLGLACLGFELALTGCYSLEQLDYTNPSLRESFAPIDQLDVDRVEAAVVELRSRRLQFEHVQRVRDKRRELVAQHQAPVQAIVALLPHTKVFGGVNRFFELARQFAKLGVRFVIAQPENRETQVAGTRSDYPDVEVKLYSEVIDQEWDVVLCGDAFGGVMLTMPLFRAKVMAVYLLNGWGRSPLNHAQIAAVNPDVIIANSSYSAAQYVGYAPTVVPGGVDLETFRPPPQRRPRGPRLKIGAYPGRRKPSKRFEDTLEACESLHARGVPLELHAFDQGPLHLDVKFPVVFHGALQKERVREFFWDMDVMVCAEEDGGWSNPAAEAMASGTPLVCTDAGTIDYAIHEETAIVVPRRDPAAIVAGIERLYRDPELAERLRIAGLARIRGFGWPQVARDLLDALQDARPDPEGRAVKNALALERLAALGVR</sequence>
<dbReference type="STRING" id="927083.DB32_006815"/>
<feature type="coiled-coil region" evidence="1">
    <location>
        <begin position="272"/>
        <end position="313"/>
    </location>
</feature>
<dbReference type="InterPro" id="IPR027417">
    <property type="entry name" value="P-loop_NTPase"/>
</dbReference>
<dbReference type="KEGG" id="samy:DB32_006815"/>
<dbReference type="SUPFAM" id="SSF53756">
    <property type="entry name" value="UDP-Glycosyltransferase/glycogen phosphorylase"/>
    <property type="match status" value="1"/>
</dbReference>
<dbReference type="AlphaFoldDB" id="A0A0F6YLV9"/>
<evidence type="ECO:0000256" key="1">
    <source>
        <dbReference type="SAM" id="Coils"/>
    </source>
</evidence>
<dbReference type="Pfam" id="PF13692">
    <property type="entry name" value="Glyco_trans_1_4"/>
    <property type="match status" value="1"/>
</dbReference>
<protein>
    <submittedName>
        <fullName evidence="2">Glycosyl transferase, group 1</fullName>
    </submittedName>
</protein>
<keyword evidence="3" id="KW-1185">Reference proteome</keyword>
<proteinExistence type="predicted"/>
<dbReference type="Gene3D" id="3.90.550.10">
    <property type="entry name" value="Spore Coat Polysaccharide Biosynthesis Protein SpsA, Chain A"/>
    <property type="match status" value="1"/>
</dbReference>
<dbReference type="SUPFAM" id="SSF53448">
    <property type="entry name" value="Nucleotide-diphospho-sugar transferases"/>
    <property type="match status" value="1"/>
</dbReference>
<evidence type="ECO:0000313" key="3">
    <source>
        <dbReference type="Proteomes" id="UP000034883"/>
    </source>
</evidence>
<dbReference type="PANTHER" id="PTHR45947:SF3">
    <property type="entry name" value="SULFOQUINOVOSYL TRANSFERASE SQD2"/>
    <property type="match status" value="1"/>
</dbReference>
<organism evidence="2 3">
    <name type="scientific">Sandaracinus amylolyticus</name>
    <dbReference type="NCBI Taxonomy" id="927083"/>
    <lineage>
        <taxon>Bacteria</taxon>
        <taxon>Pseudomonadati</taxon>
        <taxon>Myxococcota</taxon>
        <taxon>Polyangia</taxon>
        <taxon>Polyangiales</taxon>
        <taxon>Sandaracinaceae</taxon>
        <taxon>Sandaracinus</taxon>
    </lineage>
</organism>